<dbReference type="FunCoup" id="A0A152A5A3">
    <property type="interactions" value="117"/>
</dbReference>
<dbReference type="CDD" id="cd07307">
    <property type="entry name" value="BAR"/>
    <property type="match status" value="1"/>
</dbReference>
<dbReference type="GO" id="GO:0007165">
    <property type="term" value="P:signal transduction"/>
    <property type="evidence" value="ECO:0007669"/>
    <property type="project" value="InterPro"/>
</dbReference>
<dbReference type="GO" id="GO:0005737">
    <property type="term" value="C:cytoplasm"/>
    <property type="evidence" value="ECO:0007669"/>
    <property type="project" value="UniProtKB-SubCell"/>
</dbReference>
<dbReference type="SUPFAM" id="SSF48350">
    <property type="entry name" value="GTPase activation domain, GAP"/>
    <property type="match status" value="1"/>
</dbReference>
<dbReference type="GO" id="GO:0005096">
    <property type="term" value="F:GTPase activator activity"/>
    <property type="evidence" value="ECO:0007669"/>
    <property type="project" value="UniProtKB-KW"/>
</dbReference>
<dbReference type="AlphaFoldDB" id="A0A152A5A3"/>
<evidence type="ECO:0000313" key="8">
    <source>
        <dbReference type="Proteomes" id="UP000076078"/>
    </source>
</evidence>
<proteinExistence type="predicted"/>
<dbReference type="Proteomes" id="UP000076078">
    <property type="component" value="Unassembled WGS sequence"/>
</dbReference>
<comment type="caution">
    <text evidence="7">The sequence shown here is derived from an EMBL/GenBank/DDBJ whole genome shotgun (WGS) entry which is preliminary data.</text>
</comment>
<dbReference type="Gene3D" id="1.20.1270.60">
    <property type="entry name" value="Arfaptin homology (AH) domain/BAR domain"/>
    <property type="match status" value="1"/>
</dbReference>
<feature type="region of interest" description="Disordered" evidence="5">
    <location>
        <begin position="519"/>
        <end position="549"/>
    </location>
</feature>
<dbReference type="SUPFAM" id="SSF103657">
    <property type="entry name" value="BAR/IMD domain-like"/>
    <property type="match status" value="1"/>
</dbReference>
<dbReference type="InParanoid" id="A0A152A5A3"/>
<dbReference type="Gene3D" id="1.10.555.10">
    <property type="entry name" value="Rho GTPase activation protein"/>
    <property type="match status" value="1"/>
</dbReference>
<evidence type="ECO:0000256" key="5">
    <source>
        <dbReference type="SAM" id="MobiDB-lite"/>
    </source>
</evidence>
<evidence type="ECO:0000256" key="4">
    <source>
        <dbReference type="ARBA" id="ARBA00037092"/>
    </source>
</evidence>
<keyword evidence="2" id="KW-0343">GTPase activation</keyword>
<name>A0A152A5A3_TIELA</name>
<dbReference type="PROSITE" id="PS50238">
    <property type="entry name" value="RHOGAP"/>
    <property type="match status" value="1"/>
</dbReference>
<dbReference type="Pfam" id="PF16746">
    <property type="entry name" value="BAR_3"/>
    <property type="match status" value="1"/>
</dbReference>
<dbReference type="OMA" id="WLAQMIP"/>
<dbReference type="InterPro" id="IPR004148">
    <property type="entry name" value="BAR_dom"/>
</dbReference>
<dbReference type="InterPro" id="IPR027267">
    <property type="entry name" value="AH/BAR_dom_sf"/>
</dbReference>
<protein>
    <submittedName>
        <fullName evidence="7">RhoGAP domain-containing protein</fullName>
    </submittedName>
</protein>
<keyword evidence="8" id="KW-1185">Reference proteome</keyword>
<dbReference type="PANTHER" id="PTHR23176">
    <property type="entry name" value="RHO/RAC/CDC GTPASE-ACTIVATING PROTEIN"/>
    <property type="match status" value="1"/>
</dbReference>
<dbReference type="InterPro" id="IPR050729">
    <property type="entry name" value="Rho-GAP"/>
</dbReference>
<dbReference type="InterPro" id="IPR000198">
    <property type="entry name" value="RhoGAP_dom"/>
</dbReference>
<dbReference type="InterPro" id="IPR008936">
    <property type="entry name" value="Rho_GTPase_activation_prot"/>
</dbReference>
<accession>A0A152A5A3</accession>
<feature type="compositionally biased region" description="Acidic residues" evidence="5">
    <location>
        <begin position="537"/>
        <end position="549"/>
    </location>
</feature>
<comment type="subcellular location">
    <subcellularLocation>
        <location evidence="1">Cytoplasm</location>
    </subcellularLocation>
</comment>
<dbReference type="OrthoDB" id="79452at2759"/>
<organism evidence="7 8">
    <name type="scientific">Tieghemostelium lacteum</name>
    <name type="common">Slime mold</name>
    <name type="synonym">Dictyostelium lacteum</name>
    <dbReference type="NCBI Taxonomy" id="361077"/>
    <lineage>
        <taxon>Eukaryota</taxon>
        <taxon>Amoebozoa</taxon>
        <taxon>Evosea</taxon>
        <taxon>Eumycetozoa</taxon>
        <taxon>Dictyostelia</taxon>
        <taxon>Dictyosteliales</taxon>
        <taxon>Raperosteliaceae</taxon>
        <taxon>Tieghemostelium</taxon>
    </lineage>
</organism>
<keyword evidence="3" id="KW-0963">Cytoplasm</keyword>
<reference evidence="7 8" key="1">
    <citation type="submission" date="2015-12" db="EMBL/GenBank/DDBJ databases">
        <title>Dictyostelia acquired genes for synthesis and detection of signals that induce cell-type specialization by lateral gene transfer from prokaryotes.</title>
        <authorList>
            <person name="Gloeckner G."/>
            <person name="Schaap P."/>
        </authorList>
    </citation>
    <scope>NUCLEOTIDE SEQUENCE [LARGE SCALE GENOMIC DNA]</scope>
    <source>
        <strain evidence="7 8">TK</strain>
    </source>
</reference>
<dbReference type="Pfam" id="PF00620">
    <property type="entry name" value="RhoGAP"/>
    <property type="match status" value="1"/>
</dbReference>
<dbReference type="SMART" id="SM00324">
    <property type="entry name" value="RhoGAP"/>
    <property type="match status" value="1"/>
</dbReference>
<evidence type="ECO:0000259" key="6">
    <source>
        <dbReference type="PROSITE" id="PS50238"/>
    </source>
</evidence>
<dbReference type="EMBL" id="LODT01000009">
    <property type="protein sequence ID" value="KYR01413.1"/>
    <property type="molecule type" value="Genomic_DNA"/>
</dbReference>
<dbReference type="PANTHER" id="PTHR23176:SF99">
    <property type="entry name" value="RHO GTPASE-ACTIVATING PROTEIN GACP"/>
    <property type="match status" value="1"/>
</dbReference>
<evidence type="ECO:0000256" key="3">
    <source>
        <dbReference type="ARBA" id="ARBA00022490"/>
    </source>
</evidence>
<evidence type="ECO:0000313" key="7">
    <source>
        <dbReference type="EMBL" id="KYR01413.1"/>
    </source>
</evidence>
<feature type="domain" description="Rho-GAP" evidence="6">
    <location>
        <begin position="279"/>
        <end position="463"/>
    </location>
</feature>
<dbReference type="CDD" id="cd00159">
    <property type="entry name" value="RhoGAP"/>
    <property type="match status" value="1"/>
</dbReference>
<evidence type="ECO:0000256" key="2">
    <source>
        <dbReference type="ARBA" id="ARBA00022468"/>
    </source>
</evidence>
<comment type="function">
    <text evidence="4">Rho GTPase-activating protein involved in the signal transduction pathway.</text>
</comment>
<evidence type="ECO:0000256" key="1">
    <source>
        <dbReference type="ARBA" id="ARBA00004496"/>
    </source>
</evidence>
<sequence>MQFSKKIKKSISITKQNLMEKTSNRENTLEPEEMKLLEKQISESKGNLRKLTKSIQKETLSSGVSIQDGTELSNNFIDYSVFLRENYPDLVILSGVLSKIGEFQAGFEDLKAKLNTSLINEVSNPLKSLTKTELVQAQNQKKEYDKVRVSYDASLSELSQLKKKKDTKPQKIQEQEIECETMKQKFENAGQETTSVLQDTNVISEFETIEKLCDYLDSYHTFFTKGYRWLAQMIPDIYEYRLYVEKRKAELEKSKVRMSMMLSPTKGAQEALKNKVFGEDLSVLLQKDQSAIPRFIIRAFHSIRNHITEEGLFRLSGTKRIIMEVKKNIDEGKEYNLDEITDVHVTCNLVKLFLRELQPEPLLTYSRYNDLIDVCNIEDPNGRVAKIQKVVQSLPKHYYNLLHHLMHLLYQISQTPKSKMGPANLATVVGPNILVSQHDVVVEDIALGNMVITTMIQNFEKIFNGAPQLVQEVFVQSTTSTSTLNTSFTTTATNSNGNFRSPSIDNSSDQHQIPIYSGVPMKNKHNDDDDCSTLGDSFDENEAVELSDD</sequence>
<gene>
    <name evidence="7" type="ORF">DLAC_02002</name>
</gene>